<dbReference type="GO" id="GO:0005829">
    <property type="term" value="C:cytosol"/>
    <property type="evidence" value="ECO:0007669"/>
    <property type="project" value="TreeGrafter"/>
</dbReference>
<dbReference type="PROSITE" id="PS50011">
    <property type="entry name" value="PROTEIN_KINASE_DOM"/>
    <property type="match status" value="1"/>
</dbReference>
<dbReference type="Gene3D" id="1.10.510.10">
    <property type="entry name" value="Transferase(Phosphotransferase) domain 1"/>
    <property type="match status" value="1"/>
</dbReference>
<evidence type="ECO:0000313" key="11">
    <source>
        <dbReference type="Proteomes" id="UP000180246"/>
    </source>
</evidence>
<evidence type="ECO:0000256" key="5">
    <source>
        <dbReference type="ARBA" id="ARBA00022777"/>
    </source>
</evidence>
<evidence type="ECO:0000313" key="10">
    <source>
        <dbReference type="EMBL" id="OIJ42542.1"/>
    </source>
</evidence>
<dbReference type="GO" id="GO:0031179">
    <property type="term" value="P:peptide modification"/>
    <property type="evidence" value="ECO:0007669"/>
    <property type="project" value="InterPro"/>
</dbReference>
<dbReference type="SUPFAM" id="SSF158745">
    <property type="entry name" value="LanC-like"/>
    <property type="match status" value="1"/>
</dbReference>
<evidence type="ECO:0000256" key="4">
    <source>
        <dbReference type="ARBA" id="ARBA00022741"/>
    </source>
</evidence>
<dbReference type="PANTHER" id="PTHR24054">
    <property type="entry name" value="CASEIN KINASE II SUBUNIT ALPHA"/>
    <property type="match status" value="1"/>
</dbReference>
<dbReference type="InterPro" id="IPR045216">
    <property type="entry name" value="CK2_alpha"/>
</dbReference>
<dbReference type="PANTHER" id="PTHR24054:SF0">
    <property type="entry name" value="CASEIN KINASE II SUBUNIT ALPHA"/>
    <property type="match status" value="1"/>
</dbReference>
<dbReference type="Pfam" id="PF05147">
    <property type="entry name" value="LANC_like"/>
    <property type="match status" value="1"/>
</dbReference>
<dbReference type="InterPro" id="IPR057929">
    <property type="entry name" value="RamC_N"/>
</dbReference>
<dbReference type="InterPro" id="IPR000719">
    <property type="entry name" value="Prot_kinase_dom"/>
</dbReference>
<dbReference type="GO" id="GO:0005956">
    <property type="term" value="C:protein kinase CK2 complex"/>
    <property type="evidence" value="ECO:0007669"/>
    <property type="project" value="TreeGrafter"/>
</dbReference>
<evidence type="ECO:0000256" key="7">
    <source>
        <dbReference type="ARBA" id="ARBA00047899"/>
    </source>
</evidence>
<dbReference type="AlphaFoldDB" id="A0A1S2NDU0"/>
<name>A0A1S2NDU0_9BURK</name>
<dbReference type="InterPro" id="IPR007822">
    <property type="entry name" value="LANC-like"/>
</dbReference>
<dbReference type="Pfam" id="PF25816">
    <property type="entry name" value="RamC_N"/>
    <property type="match status" value="1"/>
</dbReference>
<dbReference type="NCBIfam" id="NF038151">
    <property type="entry name" value="lanthi_synth_III"/>
    <property type="match status" value="1"/>
</dbReference>
<dbReference type="GO" id="GO:0004674">
    <property type="term" value="F:protein serine/threonine kinase activity"/>
    <property type="evidence" value="ECO:0007669"/>
    <property type="project" value="UniProtKB-KW"/>
</dbReference>
<dbReference type="RefSeq" id="WP_083415165.1">
    <property type="nucleotide sequence ID" value="NZ_JRYB01000001.1"/>
</dbReference>
<dbReference type="EMBL" id="JRYB01000001">
    <property type="protein sequence ID" value="OIJ42542.1"/>
    <property type="molecule type" value="Genomic_DNA"/>
</dbReference>
<protein>
    <recommendedName>
        <fullName evidence="1">non-specific serine/threonine protein kinase</fullName>
        <ecNumber evidence="1">2.7.11.1</ecNumber>
    </recommendedName>
</protein>
<dbReference type="EC" id="2.7.11.1" evidence="1"/>
<dbReference type="CDD" id="cd04791">
    <property type="entry name" value="LanC_SerThrkinase"/>
    <property type="match status" value="1"/>
</dbReference>
<dbReference type="InterPro" id="IPR053524">
    <property type="entry name" value="Aerial_hyphae_peptide-synth"/>
</dbReference>
<evidence type="ECO:0000256" key="8">
    <source>
        <dbReference type="ARBA" id="ARBA00048679"/>
    </source>
</evidence>
<dbReference type="Pfam" id="PF00069">
    <property type="entry name" value="Pkinase"/>
    <property type="match status" value="1"/>
</dbReference>
<sequence length="908" mass="102654">MVKKLRGMRDLRHIDKIAYLRPNKRFYEPGYAHYQPTGELLDLVSPMLEDREEPWEIHRSDVWTHVLPAKRAESDRLPVQGWKIHVSAIESNCQDVLAKVAGMALQNNIQFKFANDIETLKMMTSKRWSRGGSGKFITLYPPTDEKFREIIEKAYEILRDDVGSYILSDRRYKDCRCLYYRYGGITQLTRILYTGEKQAVILSPDGEKIPDHRTPYFETPPWTSDPFPEEQADHAELTLNNGRYLVKEALGFSNTGGVYLSTELATGRECVIKEARPYIELGGNNTDSVSRLLQEEKILRMLGGTGLVPEIYDSFRDWENHYLVEEYFPASDIRLVMLESSPLVDTKPSLASSQNFYSIYKNVFVNALRSMDRIHAQGIVIGDVSPKNILVDKETMAVRFIDLEGAFRPGIDEPQRLHTPEFRIPSKGRELNSTYDDDTFAIGVIMLYAIFPIAAMQFLREDLFTCVLPTLVRDVGWENTSILSIITQLVNNKITCSQAADLLESSPYTIEHPIKRHALHGPDPIKICNEMARFLVSNYRLEEIYTVFPVDPFGQRDNPLSFGFGATGVIHALSKCGFDAPLPAIERYRSELSNLKLEELAPGFLVGSSGIAWCSLEAGDNGTAQRLLKHANNNPLTRAHHSLYFGMAGIGMANLAAYLRLKDRDYLDAALGLAETLIEQARENERGIYWEEDGQVWIGFGYGQSGVALFLLRLSQVTGETKWRTMGKKALQYDMSWGRELEPGNLTVPANADDAVTYEHYIEEGSAGIIKVAIRYGMWGNDLDGFIGDIDRKYASFAGLIFGLAGFADVLIDAYRYTSDEKYLAMADTSLQGIIDLYLLKYEDGYATPGENLFRITCDYATGVAGVMRTFHRRVNPSEDEFCLDELDRLQINASDEQALKQVETLSH</sequence>
<proteinExistence type="predicted"/>
<dbReference type="InterPro" id="IPR012341">
    <property type="entry name" value="6hp_glycosidase-like_sf"/>
</dbReference>
<dbReference type="GO" id="GO:0005524">
    <property type="term" value="F:ATP binding"/>
    <property type="evidence" value="ECO:0007669"/>
    <property type="project" value="UniProtKB-KW"/>
</dbReference>
<dbReference type="Proteomes" id="UP000180246">
    <property type="component" value="Unassembled WGS sequence"/>
</dbReference>
<evidence type="ECO:0000256" key="3">
    <source>
        <dbReference type="ARBA" id="ARBA00022679"/>
    </source>
</evidence>
<dbReference type="GO" id="GO:0005975">
    <property type="term" value="P:carbohydrate metabolic process"/>
    <property type="evidence" value="ECO:0007669"/>
    <property type="project" value="InterPro"/>
</dbReference>
<comment type="caution">
    <text evidence="10">The sequence shown here is derived from an EMBL/GenBank/DDBJ whole genome shotgun (WGS) entry which is preliminary data.</text>
</comment>
<dbReference type="SMART" id="SM00220">
    <property type="entry name" value="S_TKc"/>
    <property type="match status" value="1"/>
</dbReference>
<keyword evidence="5 10" id="KW-0418">Kinase</keyword>
<evidence type="ECO:0000256" key="1">
    <source>
        <dbReference type="ARBA" id="ARBA00012513"/>
    </source>
</evidence>
<accession>A0A1S2NDU0</accession>
<evidence type="ECO:0000256" key="2">
    <source>
        <dbReference type="ARBA" id="ARBA00022527"/>
    </source>
</evidence>
<keyword evidence="4" id="KW-0547">Nucleotide-binding</keyword>
<dbReference type="GO" id="GO:0051726">
    <property type="term" value="P:regulation of cell cycle"/>
    <property type="evidence" value="ECO:0007669"/>
    <property type="project" value="TreeGrafter"/>
</dbReference>
<evidence type="ECO:0000256" key="6">
    <source>
        <dbReference type="ARBA" id="ARBA00022840"/>
    </source>
</evidence>
<comment type="catalytic activity">
    <reaction evidence="8">
        <text>L-seryl-[protein] + ATP = O-phospho-L-seryl-[protein] + ADP + H(+)</text>
        <dbReference type="Rhea" id="RHEA:17989"/>
        <dbReference type="Rhea" id="RHEA-COMP:9863"/>
        <dbReference type="Rhea" id="RHEA-COMP:11604"/>
        <dbReference type="ChEBI" id="CHEBI:15378"/>
        <dbReference type="ChEBI" id="CHEBI:29999"/>
        <dbReference type="ChEBI" id="CHEBI:30616"/>
        <dbReference type="ChEBI" id="CHEBI:83421"/>
        <dbReference type="ChEBI" id="CHEBI:456216"/>
        <dbReference type="EC" id="2.7.11.1"/>
    </reaction>
</comment>
<comment type="catalytic activity">
    <reaction evidence="7">
        <text>L-threonyl-[protein] + ATP = O-phospho-L-threonyl-[protein] + ADP + H(+)</text>
        <dbReference type="Rhea" id="RHEA:46608"/>
        <dbReference type="Rhea" id="RHEA-COMP:11060"/>
        <dbReference type="Rhea" id="RHEA-COMP:11605"/>
        <dbReference type="ChEBI" id="CHEBI:15378"/>
        <dbReference type="ChEBI" id="CHEBI:30013"/>
        <dbReference type="ChEBI" id="CHEBI:30616"/>
        <dbReference type="ChEBI" id="CHEBI:61977"/>
        <dbReference type="ChEBI" id="CHEBI:456216"/>
        <dbReference type="EC" id="2.7.11.1"/>
    </reaction>
</comment>
<keyword evidence="6" id="KW-0067">ATP-binding</keyword>
<keyword evidence="2" id="KW-0723">Serine/threonine-protein kinase</keyword>
<dbReference type="SUPFAM" id="SSF56112">
    <property type="entry name" value="Protein kinase-like (PK-like)"/>
    <property type="match status" value="1"/>
</dbReference>
<dbReference type="InterPro" id="IPR011009">
    <property type="entry name" value="Kinase-like_dom_sf"/>
</dbReference>
<dbReference type="InterPro" id="IPR058053">
    <property type="entry name" value="RamC_C"/>
</dbReference>
<keyword evidence="3" id="KW-0808">Transferase</keyword>
<dbReference type="SMART" id="SM01260">
    <property type="entry name" value="LANC_like"/>
    <property type="match status" value="1"/>
</dbReference>
<gene>
    <name evidence="10" type="ORF">LO55_882</name>
</gene>
<dbReference type="Gene3D" id="1.50.10.10">
    <property type="match status" value="1"/>
</dbReference>
<evidence type="ECO:0000259" key="9">
    <source>
        <dbReference type="PROSITE" id="PS50011"/>
    </source>
</evidence>
<reference evidence="10 11" key="1">
    <citation type="submission" date="2014-10" db="EMBL/GenBank/DDBJ databases">
        <authorList>
            <person name="Seo M.-J."/>
            <person name="Seok Y.J."/>
            <person name="Cha I.-T."/>
        </authorList>
    </citation>
    <scope>NUCLEOTIDE SEQUENCE [LARGE SCALE GENOMIC DNA]</scope>
    <source>
        <strain evidence="10 11">NEU</strain>
    </source>
</reference>
<organism evidence="10 11">
    <name type="scientific">Massilia timonae</name>
    <dbReference type="NCBI Taxonomy" id="47229"/>
    <lineage>
        <taxon>Bacteria</taxon>
        <taxon>Pseudomonadati</taxon>
        <taxon>Pseudomonadota</taxon>
        <taxon>Betaproteobacteria</taxon>
        <taxon>Burkholderiales</taxon>
        <taxon>Oxalobacteraceae</taxon>
        <taxon>Telluria group</taxon>
        <taxon>Massilia</taxon>
    </lineage>
</organism>
<feature type="domain" description="Protein kinase" evidence="9">
    <location>
        <begin position="244"/>
        <end position="509"/>
    </location>
</feature>
<dbReference type="Gene3D" id="3.30.200.20">
    <property type="entry name" value="Phosphorylase Kinase, domain 1"/>
    <property type="match status" value="1"/>
</dbReference>